<evidence type="ECO:0000256" key="3">
    <source>
        <dbReference type="ARBA" id="ARBA00034247"/>
    </source>
</evidence>
<dbReference type="InterPro" id="IPR050469">
    <property type="entry name" value="Diguanylate_Cyclase"/>
</dbReference>
<dbReference type="Pfam" id="PF00990">
    <property type="entry name" value="GGDEF"/>
    <property type="match status" value="1"/>
</dbReference>
<evidence type="ECO:0000259" key="5">
    <source>
        <dbReference type="PROSITE" id="PS50887"/>
    </source>
</evidence>
<dbReference type="PANTHER" id="PTHR45138">
    <property type="entry name" value="REGULATORY COMPONENTS OF SENSORY TRANSDUCTION SYSTEM"/>
    <property type="match status" value="1"/>
</dbReference>
<evidence type="ECO:0000256" key="1">
    <source>
        <dbReference type="ARBA" id="ARBA00001946"/>
    </source>
</evidence>
<proteinExistence type="predicted"/>
<evidence type="ECO:0000256" key="2">
    <source>
        <dbReference type="ARBA" id="ARBA00012528"/>
    </source>
</evidence>
<dbReference type="InterPro" id="IPR000160">
    <property type="entry name" value="GGDEF_dom"/>
</dbReference>
<accession>A0A177N126</accession>
<reference evidence="7" key="1">
    <citation type="submission" date="2016-03" db="EMBL/GenBank/DDBJ databases">
        <authorList>
            <person name="Heylen K."/>
            <person name="De Vos P."/>
            <person name="Vekeman B."/>
        </authorList>
    </citation>
    <scope>NUCLEOTIDE SEQUENCE [LARGE SCALE GENOMIC DNA]</scope>
    <source>
        <strain evidence="7">R-45383</strain>
    </source>
</reference>
<evidence type="ECO:0000313" key="7">
    <source>
        <dbReference type="Proteomes" id="UP000077628"/>
    </source>
</evidence>
<dbReference type="NCBIfam" id="TIGR00254">
    <property type="entry name" value="GGDEF"/>
    <property type="match status" value="1"/>
</dbReference>
<dbReference type="InterPro" id="IPR043128">
    <property type="entry name" value="Rev_trsase/Diguanyl_cyclase"/>
</dbReference>
<dbReference type="FunFam" id="3.30.70.270:FF:000001">
    <property type="entry name" value="Diguanylate cyclase domain protein"/>
    <property type="match status" value="1"/>
</dbReference>
<dbReference type="PANTHER" id="PTHR45138:SF9">
    <property type="entry name" value="DIGUANYLATE CYCLASE DGCM-RELATED"/>
    <property type="match status" value="1"/>
</dbReference>
<dbReference type="InterPro" id="IPR029787">
    <property type="entry name" value="Nucleotide_cyclase"/>
</dbReference>
<dbReference type="SMART" id="SM00267">
    <property type="entry name" value="GGDEF"/>
    <property type="match status" value="1"/>
</dbReference>
<protein>
    <recommendedName>
        <fullName evidence="2">diguanylate cyclase</fullName>
        <ecNumber evidence="2">2.7.7.65</ecNumber>
    </recommendedName>
</protein>
<dbReference type="PROSITE" id="PS50887">
    <property type="entry name" value="GGDEF"/>
    <property type="match status" value="1"/>
</dbReference>
<evidence type="ECO:0000313" key="6">
    <source>
        <dbReference type="EMBL" id="OAI11658.1"/>
    </source>
</evidence>
<dbReference type="Proteomes" id="UP000077628">
    <property type="component" value="Unassembled WGS sequence"/>
</dbReference>
<evidence type="ECO:0000256" key="4">
    <source>
        <dbReference type="SAM" id="Phobius"/>
    </source>
</evidence>
<feature type="transmembrane region" description="Helical" evidence="4">
    <location>
        <begin position="15"/>
        <end position="31"/>
    </location>
</feature>
<name>A0A177N126_9GAMM</name>
<dbReference type="RefSeq" id="WP_064031675.1">
    <property type="nucleotide sequence ID" value="NZ_LUUK01000229.1"/>
</dbReference>
<sequence>MSNWRFIQNDNKPPIIWLIISFLINIGIGIIDFKLGREFSFSIFYLIPIILVTLAFGRQVGLVFCVFATGTWFTVDQLNNASYSHPMIGYWNAIMRFGFFVMITWLLPVLQELEREKQISRMDYLTGIANRRYFFELLQAELNRSRRYKHVFTIAYIDLDGFKWVNDQYGHLIGDRLLCAFVSRAKNMLRNTDLMARLGGDEFILLLPEMGQDAAKFTVEKIQAGLLNEMRKNKWPVTFSIGVLSYQSGEISADELVKRADKLMYTVKNNSKNAIAYGVFDQ</sequence>
<dbReference type="EC" id="2.7.7.65" evidence="2"/>
<keyword evidence="4" id="KW-0812">Transmembrane</keyword>
<comment type="cofactor">
    <cofactor evidence="1">
        <name>Mg(2+)</name>
        <dbReference type="ChEBI" id="CHEBI:18420"/>
    </cofactor>
</comment>
<gene>
    <name evidence="6" type="ORF">A1355_15615</name>
</gene>
<dbReference type="STRING" id="702114.A1355_15615"/>
<feature type="transmembrane region" description="Helical" evidence="4">
    <location>
        <begin position="89"/>
        <end position="110"/>
    </location>
</feature>
<keyword evidence="4" id="KW-1133">Transmembrane helix</keyword>
<comment type="caution">
    <text evidence="6">The sequence shown here is derived from an EMBL/GenBank/DDBJ whole genome shotgun (WGS) entry which is preliminary data.</text>
</comment>
<dbReference type="OrthoDB" id="9773156at2"/>
<comment type="catalytic activity">
    <reaction evidence="3">
        <text>2 GTP = 3',3'-c-di-GMP + 2 diphosphate</text>
        <dbReference type="Rhea" id="RHEA:24898"/>
        <dbReference type="ChEBI" id="CHEBI:33019"/>
        <dbReference type="ChEBI" id="CHEBI:37565"/>
        <dbReference type="ChEBI" id="CHEBI:58805"/>
        <dbReference type="EC" id="2.7.7.65"/>
    </reaction>
</comment>
<feature type="domain" description="GGDEF" evidence="5">
    <location>
        <begin position="150"/>
        <end position="280"/>
    </location>
</feature>
<dbReference type="SUPFAM" id="SSF55073">
    <property type="entry name" value="Nucleotide cyclase"/>
    <property type="match status" value="1"/>
</dbReference>
<dbReference type="Gene3D" id="3.30.70.270">
    <property type="match status" value="1"/>
</dbReference>
<dbReference type="GO" id="GO:0052621">
    <property type="term" value="F:diguanylate cyclase activity"/>
    <property type="evidence" value="ECO:0007669"/>
    <property type="project" value="UniProtKB-EC"/>
</dbReference>
<organism evidence="6 7">
    <name type="scientific">Methylomonas koyamae</name>
    <dbReference type="NCBI Taxonomy" id="702114"/>
    <lineage>
        <taxon>Bacteria</taxon>
        <taxon>Pseudomonadati</taxon>
        <taxon>Pseudomonadota</taxon>
        <taxon>Gammaproteobacteria</taxon>
        <taxon>Methylococcales</taxon>
        <taxon>Methylococcaceae</taxon>
        <taxon>Methylomonas</taxon>
    </lineage>
</organism>
<keyword evidence="4" id="KW-0472">Membrane</keyword>
<dbReference type="EMBL" id="LUUK01000229">
    <property type="protein sequence ID" value="OAI11658.1"/>
    <property type="molecule type" value="Genomic_DNA"/>
</dbReference>
<dbReference type="AlphaFoldDB" id="A0A177N126"/>
<dbReference type="CDD" id="cd01949">
    <property type="entry name" value="GGDEF"/>
    <property type="match status" value="1"/>
</dbReference>
<keyword evidence="7" id="KW-1185">Reference proteome</keyword>
<feature type="transmembrane region" description="Helical" evidence="4">
    <location>
        <begin position="43"/>
        <end position="69"/>
    </location>
</feature>